<sequence length="219" mass="24363">MADSSSPQRDPASSPTFPASPAALSPDDEAKPEEEGLSQHLDGMTMQHDNHNEHTPGDERQEADRDRAGPAPESMQAQSSVETPAAEAQPAKSPLSAGQRCWHFHGDGKQWPPTIHYDADMLRVMQTYLPLQPYQFIIGLANIKDHIQRVVTAKPEGNRLKVEKHNFNLNGFSWDKTQSCEVIDLYDVIVDGYLFKPYKGQTSAQILQCLRDIPMANVS</sequence>
<accession>A0A2V1EDP2</accession>
<reference evidence="2 3" key="1">
    <citation type="journal article" date="2018" name="Sci. Rep.">
        <title>Comparative genomics provides insights into the lifestyle and reveals functional heterogeneity of dark septate endophytic fungi.</title>
        <authorList>
            <person name="Knapp D.G."/>
            <person name="Nemeth J.B."/>
            <person name="Barry K."/>
            <person name="Hainaut M."/>
            <person name="Henrissat B."/>
            <person name="Johnson J."/>
            <person name="Kuo A."/>
            <person name="Lim J.H.P."/>
            <person name="Lipzen A."/>
            <person name="Nolan M."/>
            <person name="Ohm R.A."/>
            <person name="Tamas L."/>
            <person name="Grigoriev I.V."/>
            <person name="Spatafora J.W."/>
            <person name="Nagy L.G."/>
            <person name="Kovacs G.M."/>
        </authorList>
    </citation>
    <scope>NUCLEOTIDE SEQUENCE [LARGE SCALE GENOMIC DNA]</scope>
    <source>
        <strain evidence="2 3">DSE2036</strain>
    </source>
</reference>
<keyword evidence="3" id="KW-1185">Reference proteome</keyword>
<organism evidence="2 3">
    <name type="scientific">Periconia macrospinosa</name>
    <dbReference type="NCBI Taxonomy" id="97972"/>
    <lineage>
        <taxon>Eukaryota</taxon>
        <taxon>Fungi</taxon>
        <taxon>Dikarya</taxon>
        <taxon>Ascomycota</taxon>
        <taxon>Pezizomycotina</taxon>
        <taxon>Dothideomycetes</taxon>
        <taxon>Pleosporomycetidae</taxon>
        <taxon>Pleosporales</taxon>
        <taxon>Massarineae</taxon>
        <taxon>Periconiaceae</taxon>
        <taxon>Periconia</taxon>
    </lineage>
</organism>
<protein>
    <submittedName>
        <fullName evidence="2">Uncharacterized protein</fullName>
    </submittedName>
</protein>
<evidence type="ECO:0000313" key="3">
    <source>
        <dbReference type="Proteomes" id="UP000244855"/>
    </source>
</evidence>
<feature type="compositionally biased region" description="Low complexity" evidence="1">
    <location>
        <begin position="11"/>
        <end position="25"/>
    </location>
</feature>
<dbReference type="AlphaFoldDB" id="A0A2V1EDP2"/>
<feature type="compositionally biased region" description="Acidic residues" evidence="1">
    <location>
        <begin position="26"/>
        <end position="36"/>
    </location>
</feature>
<proteinExistence type="predicted"/>
<evidence type="ECO:0000256" key="1">
    <source>
        <dbReference type="SAM" id="MobiDB-lite"/>
    </source>
</evidence>
<feature type="region of interest" description="Disordered" evidence="1">
    <location>
        <begin position="1"/>
        <end position="101"/>
    </location>
</feature>
<evidence type="ECO:0000313" key="2">
    <source>
        <dbReference type="EMBL" id="PVI07470.1"/>
    </source>
</evidence>
<gene>
    <name evidence="2" type="ORF">DM02DRAFT_703466</name>
</gene>
<feature type="compositionally biased region" description="Basic and acidic residues" evidence="1">
    <location>
        <begin position="48"/>
        <end position="68"/>
    </location>
</feature>
<dbReference type="Proteomes" id="UP000244855">
    <property type="component" value="Unassembled WGS sequence"/>
</dbReference>
<name>A0A2V1EDP2_9PLEO</name>
<dbReference type="EMBL" id="KZ805304">
    <property type="protein sequence ID" value="PVI07470.1"/>
    <property type="molecule type" value="Genomic_DNA"/>
</dbReference>